<sequence>MVLFYKLHHSGTKRGSSLSAVIRVSFSLASATSEELSQLATYLTRQLRKAGVSTLLLPDVAKRSQESQFLRNDEMGVPYTAVLNDNTLKTGILGLRSRETTLKEQVHVSELESHVGLLLRNY</sequence>
<dbReference type="PANTHER" id="PTHR10745">
    <property type="entry name" value="GLYCYL-TRNA SYNTHETASE/DNA POLYMERASE SUBUNIT GAMMA-2"/>
    <property type="match status" value="1"/>
</dbReference>
<dbReference type="InterPro" id="IPR027031">
    <property type="entry name" value="Gly-tRNA_synthase/POLG2"/>
</dbReference>
<name>A0A7R9EE16_9NEOP</name>
<feature type="domain" description="Anticodon-binding" evidence="1">
    <location>
        <begin position="33"/>
        <end position="113"/>
    </location>
</feature>
<organism evidence="2">
    <name type="scientific">Timema monikensis</name>
    <dbReference type="NCBI Taxonomy" id="170555"/>
    <lineage>
        <taxon>Eukaryota</taxon>
        <taxon>Metazoa</taxon>
        <taxon>Ecdysozoa</taxon>
        <taxon>Arthropoda</taxon>
        <taxon>Hexapoda</taxon>
        <taxon>Insecta</taxon>
        <taxon>Pterygota</taxon>
        <taxon>Neoptera</taxon>
        <taxon>Polyneoptera</taxon>
        <taxon>Phasmatodea</taxon>
        <taxon>Timematodea</taxon>
        <taxon>Timematoidea</taxon>
        <taxon>Timematidae</taxon>
        <taxon>Timema</taxon>
    </lineage>
</organism>
<dbReference type="EMBL" id="OB794693">
    <property type="protein sequence ID" value="CAD7430890.1"/>
    <property type="molecule type" value="Genomic_DNA"/>
</dbReference>
<dbReference type="PANTHER" id="PTHR10745:SF8">
    <property type="entry name" value="DNA POLYMERASE SUBUNIT GAMMA-2, MITOCHONDRIAL"/>
    <property type="match status" value="1"/>
</dbReference>
<dbReference type="AlphaFoldDB" id="A0A7R9EE16"/>
<dbReference type="Gene3D" id="3.40.50.800">
    <property type="entry name" value="Anticodon-binding domain"/>
    <property type="match status" value="1"/>
</dbReference>
<dbReference type="InterPro" id="IPR004154">
    <property type="entry name" value="Anticodon-bd"/>
</dbReference>
<dbReference type="GO" id="GO:0005739">
    <property type="term" value="C:mitochondrion"/>
    <property type="evidence" value="ECO:0007669"/>
    <property type="project" value="TreeGrafter"/>
</dbReference>
<evidence type="ECO:0000259" key="1">
    <source>
        <dbReference type="Pfam" id="PF03129"/>
    </source>
</evidence>
<dbReference type="InterPro" id="IPR036621">
    <property type="entry name" value="Anticodon-bd_dom_sf"/>
</dbReference>
<proteinExistence type="predicted"/>
<evidence type="ECO:0000313" key="2">
    <source>
        <dbReference type="EMBL" id="CAD7430890.1"/>
    </source>
</evidence>
<accession>A0A7R9EE16</accession>
<reference evidence="2" key="1">
    <citation type="submission" date="2020-11" db="EMBL/GenBank/DDBJ databases">
        <authorList>
            <person name="Tran Van P."/>
        </authorList>
    </citation>
    <scope>NUCLEOTIDE SEQUENCE</scope>
</reference>
<dbReference type="Pfam" id="PF03129">
    <property type="entry name" value="HGTP_anticodon"/>
    <property type="match status" value="1"/>
</dbReference>
<dbReference type="GO" id="GO:0006264">
    <property type="term" value="P:mitochondrial DNA replication"/>
    <property type="evidence" value="ECO:0007669"/>
    <property type="project" value="TreeGrafter"/>
</dbReference>
<dbReference type="SUPFAM" id="SSF52954">
    <property type="entry name" value="Class II aaRS ABD-related"/>
    <property type="match status" value="1"/>
</dbReference>
<protein>
    <recommendedName>
        <fullName evidence="1">Anticodon-binding domain-containing protein</fullName>
    </recommendedName>
</protein>
<gene>
    <name evidence="2" type="ORF">TMSB3V08_LOCUS7638</name>
</gene>